<dbReference type="OrthoDB" id="119742at2"/>
<dbReference type="CDD" id="cd06532">
    <property type="entry name" value="Glyco_transf_25"/>
    <property type="match status" value="1"/>
</dbReference>
<evidence type="ECO:0000259" key="4">
    <source>
        <dbReference type="Pfam" id="PF01755"/>
    </source>
</evidence>
<comment type="pathway">
    <text evidence="1">Bacterial outer membrane biogenesis; lipooligosaccharide biosynthesis.</text>
</comment>
<dbReference type="UniPathway" id="UPA00820"/>
<dbReference type="Pfam" id="PF01755">
    <property type="entry name" value="Glyco_transf_25"/>
    <property type="match status" value="1"/>
</dbReference>
<dbReference type="AlphaFoldDB" id="A0A562ZPT1"/>
<dbReference type="UniPathway" id="UPA00501"/>
<protein>
    <submittedName>
        <fullName evidence="5">Glycosyltransferase family 25 protein</fullName>
    </submittedName>
</protein>
<evidence type="ECO:0000313" key="6">
    <source>
        <dbReference type="Proteomes" id="UP000318199"/>
    </source>
</evidence>
<comment type="pathway">
    <text evidence="2">Glycan metabolism; lacto-N-neotetraose biosynthesis.</text>
</comment>
<name>A0A562ZPT1_9BURK</name>
<keyword evidence="6" id="KW-1185">Reference proteome</keyword>
<keyword evidence="3" id="KW-0448">Lipopolysaccharide biosynthesis</keyword>
<dbReference type="RefSeq" id="WP_145893572.1">
    <property type="nucleotide sequence ID" value="NZ_VOBQ01000011.1"/>
</dbReference>
<comment type="caution">
    <text evidence="5">The sequence shown here is derived from an EMBL/GenBank/DDBJ whole genome shotgun (WGS) entry which is preliminary data.</text>
</comment>
<reference evidence="5 6" key="1">
    <citation type="submission" date="2019-07" db="EMBL/GenBank/DDBJ databases">
        <title>Caenimonas sedimenti sp. nov., isolated from activated sludge.</title>
        <authorList>
            <person name="Xu J."/>
        </authorList>
    </citation>
    <scope>NUCLEOTIDE SEQUENCE [LARGE SCALE GENOMIC DNA]</scope>
    <source>
        <strain evidence="5 6">HX-9-20</strain>
    </source>
</reference>
<dbReference type="GO" id="GO:0009103">
    <property type="term" value="P:lipopolysaccharide biosynthetic process"/>
    <property type="evidence" value="ECO:0007669"/>
    <property type="project" value="UniProtKB-KW"/>
</dbReference>
<keyword evidence="5" id="KW-0808">Transferase</keyword>
<sequence>MQTPLLAGYFINLDRSTARAEFMRAQLERLGMRWVQRAAAIDGAQVSPPAGCRLLPGEYACFLSHLQVLERAPPDAFTLVLEDDTELSDQLPQVLAMALQSALPAFDVALLECQPHFSLEHVSALWDTASRFFVGGTRRIKGVDLMDAAMYFKWGTPAYLVPPGGRGAVLDVLRAGLAEGPTMPLDECMRSGLVGGKLRGVITIPFLATTGLQWHGRSDIGNGARMPDDSLMVLRRLLYAGSLGDAESLARSFAAAPADPGLQMFGAVLRELAAHQRMEAQAEIPPLTPAPAASPAP</sequence>
<dbReference type="EMBL" id="VOBQ01000011">
    <property type="protein sequence ID" value="TWO70580.1"/>
    <property type="molecule type" value="Genomic_DNA"/>
</dbReference>
<evidence type="ECO:0000256" key="1">
    <source>
        <dbReference type="ARBA" id="ARBA00005068"/>
    </source>
</evidence>
<proteinExistence type="predicted"/>
<accession>A0A562ZPT1</accession>
<dbReference type="GO" id="GO:0016740">
    <property type="term" value="F:transferase activity"/>
    <property type="evidence" value="ECO:0007669"/>
    <property type="project" value="UniProtKB-KW"/>
</dbReference>
<dbReference type="Proteomes" id="UP000318199">
    <property type="component" value="Unassembled WGS sequence"/>
</dbReference>
<dbReference type="InterPro" id="IPR002654">
    <property type="entry name" value="Glyco_trans_25"/>
</dbReference>
<evidence type="ECO:0000256" key="3">
    <source>
        <dbReference type="ARBA" id="ARBA00022985"/>
    </source>
</evidence>
<organism evidence="5 6">
    <name type="scientific">Caenimonas sedimenti</name>
    <dbReference type="NCBI Taxonomy" id="2596921"/>
    <lineage>
        <taxon>Bacteria</taxon>
        <taxon>Pseudomonadati</taxon>
        <taxon>Pseudomonadota</taxon>
        <taxon>Betaproteobacteria</taxon>
        <taxon>Burkholderiales</taxon>
        <taxon>Comamonadaceae</taxon>
        <taxon>Caenimonas</taxon>
    </lineage>
</organism>
<evidence type="ECO:0000313" key="5">
    <source>
        <dbReference type="EMBL" id="TWO70580.1"/>
    </source>
</evidence>
<feature type="domain" description="Glycosyl transferase family 25" evidence="4">
    <location>
        <begin position="9"/>
        <end position="103"/>
    </location>
</feature>
<evidence type="ECO:0000256" key="2">
    <source>
        <dbReference type="ARBA" id="ARBA00005222"/>
    </source>
</evidence>
<gene>
    <name evidence="5" type="ORF">FN976_13530</name>
</gene>